<dbReference type="Pfam" id="PF06605">
    <property type="entry name" value="Prophage_tail"/>
    <property type="match status" value="1"/>
</dbReference>
<accession>A0A0E2H8S4</accession>
<dbReference type="Pfam" id="PF18994">
    <property type="entry name" value="Prophage_tailD1"/>
    <property type="match status" value="1"/>
</dbReference>
<evidence type="ECO:0000259" key="1">
    <source>
        <dbReference type="Pfam" id="PF06605"/>
    </source>
</evidence>
<sequence length="840" mass="92934">MALKNTLNTQDAFTGEFPAAWAPDGLWRFNEENPDADDNLADFSGKDRKAYIHNWSGTTASMKTGNFGRYFQMNINNPSSEKTYLKVTNDGSIFSNIGETIVVGGWMKPTTYSVGNTYTPILNTRYGSGQPIFYLSLIRGKPRIMLYNSSGTLILDQSVTPSFSLQNGNWYFIACVIKPTAKTAQYILGDKSSGTVWQSGVLSFTGELNRSCVADLIWGMHANSYWYAGGFDDWFLDCDSSLTADDLAEYFLESLSANGADMTGDIDALTTADVVTLRATSSVYPESGQLITAARKCGVVGNGRVSINANYSPGETSISLVETATSDDLSTWTQWQAIGSNGELESPSRKYIKYRITLATTNTARTPVLTAINLHDNPKPLYTKLGYARPVILDADGNAEAVLDNAYDIIVTSEINGVDELEFKLPFQDSKRSYVDNEKTVRIVSDTYRIRTITDDKEESGKAITTVYAEAAFYDLAYSVKKEPITFNADTADVPIAYALQDTDWDMGAVNVSTKRTWTCSEKNALAILRAVQDIHGGDLIFDNANKIVKLLTFSGEDSGVLFCYKKNMKSIQRVIDTTSLITRLYAYGKDGMTFASINDGKEYVQDTTYTSEIRISTLDCSNFTNPYQMLEFANMRLADYASPRISYVLKAMDLSVLTGFEHETWELGDTVTVKDDDLNLSVKTRIVRREYNLQEPWNTVLELSTTLRELGDSSSRWDSAADMLESADLVDSQEMKDLVPFNHLRNSRADSGLNYWQSSGFSVDAENGVSGTASFRCEGALNTTKSLSQTITPANRESYTFSAQIASENLVKGSSGQVGIEVTFEYEDGTTETRFIDLI</sequence>
<comment type="caution">
    <text evidence="3">The sequence shown here is derived from an EMBL/GenBank/DDBJ whole genome shotgun (WGS) entry which is preliminary data.</text>
</comment>
<dbReference type="EMBL" id="AGYR01000034">
    <property type="protein sequence ID" value="ENZ13275.1"/>
    <property type="molecule type" value="Genomic_DNA"/>
</dbReference>
<dbReference type="RefSeq" id="WP_002593390.1">
    <property type="nucleotide sequence ID" value="NZ_KB850977.1"/>
</dbReference>
<proteinExistence type="predicted"/>
<dbReference type="HOGENOM" id="CLU_017356_0_0_9"/>
<organism evidence="3 4">
    <name type="scientific">[Clostridium] clostridioforme 90A8</name>
    <dbReference type="NCBI Taxonomy" id="999408"/>
    <lineage>
        <taxon>Bacteria</taxon>
        <taxon>Bacillati</taxon>
        <taxon>Bacillota</taxon>
        <taxon>Clostridia</taxon>
        <taxon>Lachnospirales</taxon>
        <taxon>Lachnospiraceae</taxon>
        <taxon>Enterocloster</taxon>
    </lineage>
</organism>
<dbReference type="AlphaFoldDB" id="A0A0E2H8S4"/>
<gene>
    <name evidence="3" type="ORF">HMPREF1090_03008</name>
</gene>
<evidence type="ECO:0000259" key="2">
    <source>
        <dbReference type="Pfam" id="PF18994"/>
    </source>
</evidence>
<evidence type="ECO:0000313" key="4">
    <source>
        <dbReference type="Proteomes" id="UP000013085"/>
    </source>
</evidence>
<dbReference type="InterPro" id="IPR044051">
    <property type="entry name" value="Prophage_tail_N"/>
</dbReference>
<dbReference type="Proteomes" id="UP000013085">
    <property type="component" value="Unassembled WGS sequence"/>
</dbReference>
<dbReference type="InterPro" id="IPR013320">
    <property type="entry name" value="ConA-like_dom_sf"/>
</dbReference>
<reference evidence="3 4" key="1">
    <citation type="submission" date="2013-01" db="EMBL/GenBank/DDBJ databases">
        <title>The Genome Sequence of Clostridium clostridioforme 90A8.</title>
        <authorList>
            <consortium name="The Broad Institute Genome Sequencing Platform"/>
            <person name="Earl A."/>
            <person name="Ward D."/>
            <person name="Feldgarden M."/>
            <person name="Gevers D."/>
            <person name="Courvalin P."/>
            <person name="Lambert T."/>
            <person name="Walker B."/>
            <person name="Young S.K."/>
            <person name="Zeng Q."/>
            <person name="Gargeya S."/>
            <person name="Fitzgerald M."/>
            <person name="Haas B."/>
            <person name="Abouelleil A."/>
            <person name="Alvarado L."/>
            <person name="Arachchi H.M."/>
            <person name="Berlin A.M."/>
            <person name="Chapman S.B."/>
            <person name="Dewar J."/>
            <person name="Goldberg J."/>
            <person name="Griggs A."/>
            <person name="Gujja S."/>
            <person name="Hansen M."/>
            <person name="Howarth C."/>
            <person name="Imamovic A."/>
            <person name="Larimer J."/>
            <person name="McCowan C."/>
            <person name="Murphy C."/>
            <person name="Neiman D."/>
            <person name="Pearson M."/>
            <person name="Priest M."/>
            <person name="Roberts A."/>
            <person name="Saif S."/>
            <person name="Shea T."/>
            <person name="Sisk P."/>
            <person name="Sykes S."/>
            <person name="Wortman J."/>
            <person name="Nusbaum C."/>
            <person name="Birren B."/>
        </authorList>
    </citation>
    <scope>NUCLEOTIDE SEQUENCE [LARGE SCALE GENOMIC DNA]</scope>
    <source>
        <strain evidence="3 4">90A8</strain>
    </source>
</reference>
<feature type="domain" description="Prophage endopeptidase tail N-terminal" evidence="2">
    <location>
        <begin position="390"/>
        <end position="471"/>
    </location>
</feature>
<dbReference type="PATRIC" id="fig|999408.3.peg.3246"/>
<dbReference type="SUPFAM" id="SSF49899">
    <property type="entry name" value="Concanavalin A-like lectins/glucanases"/>
    <property type="match status" value="1"/>
</dbReference>
<dbReference type="Gene3D" id="2.60.120.260">
    <property type="entry name" value="Galactose-binding domain-like"/>
    <property type="match status" value="1"/>
</dbReference>
<dbReference type="InterPro" id="IPR007119">
    <property type="entry name" value="Phage_tail_spike_N"/>
</dbReference>
<name>A0A0E2H8S4_9FIRM</name>
<dbReference type="InterPro" id="IPR010572">
    <property type="entry name" value="Tail_dom"/>
</dbReference>
<protein>
    <submittedName>
        <fullName evidence="3">Phage minor structural protein</fullName>
    </submittedName>
</protein>
<evidence type="ECO:0000313" key="3">
    <source>
        <dbReference type="EMBL" id="ENZ13275.1"/>
    </source>
</evidence>
<dbReference type="Gene3D" id="2.60.120.200">
    <property type="match status" value="1"/>
</dbReference>
<feature type="domain" description="Tail spike" evidence="1">
    <location>
        <begin position="473"/>
        <end position="716"/>
    </location>
</feature>
<dbReference type="NCBIfam" id="TIGR01665">
    <property type="entry name" value="put_anti_recept"/>
    <property type="match status" value="1"/>
</dbReference>